<dbReference type="RefSeq" id="WP_095746657.1">
    <property type="nucleotide sequence ID" value="NZ_CP023284.1"/>
</dbReference>
<name>A0A250DQ75_9BURK</name>
<feature type="domain" description="Zona occludens toxin N-terminal" evidence="1">
    <location>
        <begin position="103"/>
        <end position="223"/>
    </location>
</feature>
<accession>A0A250DQ75</accession>
<gene>
    <name evidence="2" type="ORF">CKY39_27285</name>
</gene>
<evidence type="ECO:0000313" key="3">
    <source>
        <dbReference type="Proteomes" id="UP000217154"/>
    </source>
</evidence>
<dbReference type="Pfam" id="PF05707">
    <property type="entry name" value="Zot"/>
    <property type="match status" value="1"/>
</dbReference>
<evidence type="ECO:0000313" key="2">
    <source>
        <dbReference type="EMBL" id="ATA56525.1"/>
    </source>
</evidence>
<sequence length="460" mass="50551">MINGLEGIPGSGKSFEASVYQVLDALKRGRKVITNLPLVFHAYAAIDPVYGDLLELRYTPAPVRGTWDAERVDPVTGDGQAFELFADGRVEKAPEGTRVFGHVWDYWSDWKHPKTGQGPLFVIDEAHVAMPRIGTSKEVIEYYKLHRHFNHDILLCTQRFRAMCQDIAEIMAMVIKVRKADILGRPDSYIRKVYSGYRGAVLQTSERKYQPEFFCLYKSHTQGGAALEAGVSDVQPFLTKWRRMSWALYAVIAVVTVWAWWPARDMDKQAELHDGRSVADIAVPKGAPFKPCVDGAVWKNDECVKITVETTGVVPSVPKPAIEAQSETGAVEPLKDKRIHLTGRIRMHGKTVYTLAISDGGRRFLDTTSEELEEAGYRLEALGACMGRLSYGSKVYPVSCDAPQLAVGTERAPVVVAVPGVQGQPQVASAGQSPAPHVVAIEGGGFRDPLRAGAASAMSR</sequence>
<dbReference type="AlphaFoldDB" id="A0A250DQ75"/>
<protein>
    <submittedName>
        <fullName evidence="2">Zonular occludens toxin</fullName>
    </submittedName>
</protein>
<reference evidence="2 3" key="1">
    <citation type="submission" date="2017-09" db="EMBL/GenBank/DDBJ databases">
        <title>The diverse metabolic capabilities of V. boronicumulans make it an excellent choice for continued studies on novel biodegradation.</title>
        <authorList>
            <person name="Sun S."/>
        </authorList>
    </citation>
    <scope>NUCLEOTIDE SEQUENCE [LARGE SCALE GENOMIC DNA]</scope>
    <source>
        <strain evidence="2 3">J1</strain>
    </source>
</reference>
<dbReference type="InterPro" id="IPR027417">
    <property type="entry name" value="P-loop_NTPase"/>
</dbReference>
<dbReference type="Gene3D" id="3.40.50.300">
    <property type="entry name" value="P-loop containing nucleotide triphosphate hydrolases"/>
    <property type="match status" value="1"/>
</dbReference>
<dbReference type="KEGG" id="vbo:CKY39_27285"/>
<dbReference type="EMBL" id="CP023284">
    <property type="protein sequence ID" value="ATA56525.1"/>
    <property type="molecule type" value="Genomic_DNA"/>
</dbReference>
<organism evidence="2 3">
    <name type="scientific">Variovorax boronicumulans</name>
    <dbReference type="NCBI Taxonomy" id="436515"/>
    <lineage>
        <taxon>Bacteria</taxon>
        <taxon>Pseudomonadati</taxon>
        <taxon>Pseudomonadota</taxon>
        <taxon>Betaproteobacteria</taxon>
        <taxon>Burkholderiales</taxon>
        <taxon>Comamonadaceae</taxon>
        <taxon>Variovorax</taxon>
    </lineage>
</organism>
<dbReference type="InterPro" id="IPR008900">
    <property type="entry name" value="Zot_N"/>
</dbReference>
<evidence type="ECO:0000259" key="1">
    <source>
        <dbReference type="Pfam" id="PF05707"/>
    </source>
</evidence>
<proteinExistence type="predicted"/>
<dbReference type="Proteomes" id="UP000217154">
    <property type="component" value="Chromosome"/>
</dbReference>